<dbReference type="AlphaFoldDB" id="X6M1V5"/>
<feature type="non-terminal residue" evidence="2">
    <location>
        <position position="1"/>
    </location>
</feature>
<organism evidence="2 3">
    <name type="scientific">Reticulomyxa filosa</name>
    <dbReference type="NCBI Taxonomy" id="46433"/>
    <lineage>
        <taxon>Eukaryota</taxon>
        <taxon>Sar</taxon>
        <taxon>Rhizaria</taxon>
        <taxon>Retaria</taxon>
        <taxon>Foraminifera</taxon>
        <taxon>Monothalamids</taxon>
        <taxon>Reticulomyxidae</taxon>
        <taxon>Reticulomyxa</taxon>
    </lineage>
</organism>
<sequence>PPPPPPPNDEKTSDGSGKSNKPKSKPTETWSLTMEDLYLVGVYVHNAVDPLRDCGLILLFDHINVDPWSVVVYPFMSSYSQQSELQSQLVASLQEQTPEAEGIMNVKESGDDDMSMDKGQNRIARESISVDQMKTRPHISRSVLELKQPIRYPLDVIDPNTDFVNKYNLMSSEMIKIIGNHGIELLGMMKDKTKIWNTHLSDQVKQSMSFPKHPSKRELFILIVILFQKKKKNSNQRS</sequence>
<name>X6M1V5_RETFI</name>
<feature type="region of interest" description="Disordered" evidence="1">
    <location>
        <begin position="1"/>
        <end position="27"/>
    </location>
</feature>
<evidence type="ECO:0000313" key="3">
    <source>
        <dbReference type="Proteomes" id="UP000023152"/>
    </source>
</evidence>
<evidence type="ECO:0000313" key="2">
    <source>
        <dbReference type="EMBL" id="ETO07596.1"/>
    </source>
</evidence>
<evidence type="ECO:0000256" key="1">
    <source>
        <dbReference type="SAM" id="MobiDB-lite"/>
    </source>
</evidence>
<proteinExistence type="predicted"/>
<protein>
    <submittedName>
        <fullName evidence="2">Uncharacterized protein</fullName>
    </submittedName>
</protein>
<dbReference type="Proteomes" id="UP000023152">
    <property type="component" value="Unassembled WGS sequence"/>
</dbReference>
<gene>
    <name evidence="2" type="ORF">RFI_29797</name>
</gene>
<keyword evidence="3" id="KW-1185">Reference proteome</keyword>
<dbReference type="EMBL" id="ASPP01025983">
    <property type="protein sequence ID" value="ETO07596.1"/>
    <property type="molecule type" value="Genomic_DNA"/>
</dbReference>
<accession>X6M1V5</accession>
<reference evidence="2 3" key="1">
    <citation type="journal article" date="2013" name="Curr. Biol.">
        <title>The Genome of the Foraminiferan Reticulomyxa filosa.</title>
        <authorList>
            <person name="Glockner G."/>
            <person name="Hulsmann N."/>
            <person name="Schleicher M."/>
            <person name="Noegel A.A."/>
            <person name="Eichinger L."/>
            <person name="Gallinger C."/>
            <person name="Pawlowski J."/>
            <person name="Sierra R."/>
            <person name="Euteneuer U."/>
            <person name="Pillet L."/>
            <person name="Moustafa A."/>
            <person name="Platzer M."/>
            <person name="Groth M."/>
            <person name="Szafranski K."/>
            <person name="Schliwa M."/>
        </authorList>
    </citation>
    <scope>NUCLEOTIDE SEQUENCE [LARGE SCALE GENOMIC DNA]</scope>
</reference>
<comment type="caution">
    <text evidence="2">The sequence shown here is derived from an EMBL/GenBank/DDBJ whole genome shotgun (WGS) entry which is preliminary data.</text>
</comment>